<dbReference type="PANTHER" id="PTHR15921">
    <property type="entry name" value="PRE-MRNA CLEAVAGE COMPLEX II"/>
    <property type="match status" value="1"/>
</dbReference>
<evidence type="ECO:0000256" key="2">
    <source>
        <dbReference type="SAM" id="MobiDB-lite"/>
    </source>
</evidence>
<dbReference type="GO" id="GO:0031124">
    <property type="term" value="P:mRNA 3'-end processing"/>
    <property type="evidence" value="ECO:0007669"/>
    <property type="project" value="InterPro"/>
</dbReference>
<protein>
    <recommendedName>
        <fullName evidence="1">General transcription factor IIH subunit 3</fullName>
    </recommendedName>
    <alternativeName>
        <fullName evidence="1">General transcription factor IIH polypeptide 3</fullName>
    </alternativeName>
</protein>
<dbReference type="Pfam" id="PF04818">
    <property type="entry name" value="CID"/>
    <property type="match status" value="1"/>
</dbReference>
<feature type="region of interest" description="Disordered" evidence="2">
    <location>
        <begin position="299"/>
        <end position="322"/>
    </location>
</feature>
<feature type="domain" description="CID" evidence="3">
    <location>
        <begin position="3"/>
        <end position="132"/>
    </location>
</feature>
<dbReference type="AlphaFoldDB" id="A0AAF5DG15"/>
<name>A0AAF5DG15_STRER</name>
<feature type="region of interest" description="Disordered" evidence="2">
    <location>
        <begin position="748"/>
        <end position="768"/>
    </location>
</feature>
<dbReference type="GO" id="GO:0000993">
    <property type="term" value="F:RNA polymerase II complex binding"/>
    <property type="evidence" value="ECO:0007669"/>
    <property type="project" value="InterPro"/>
</dbReference>
<keyword evidence="1" id="KW-0805">Transcription regulation</keyword>
<dbReference type="InterPro" id="IPR047415">
    <property type="entry name" value="Pcf11_CID"/>
</dbReference>
<comment type="subunit">
    <text evidence="1">Part of a TFIID-containing RNA polymerase II pre-initiation complex that is composed of TBP and at least GTF2A1, GTF2A2, GTF2E1, GTF2E2, GTF2F1, GTF2H2, GTF2H3, GTF2H4, GTF2H5, GTF2B, TCEA1, ERCC2, ERCC3, TAF1, TAF2, TAF3, TAF4, TAF5, TAF6, TAF7, TAF8, TAF9, TAF10, TAF11, TAF12 and TAF13. Component of the 7-subunit TFIIH core complex composed of XPB/ERCC3, XPD/ERCC2, GTF2H1, GTF2H2, GTF2H3, GTF2H4 and GTF2H5, which is active in NER. The core complex associates with the 3-subunit CDK-activating kinase (CAK) module composed of CCNH/cyclin H, CDK7 and MNAT1 to form the 10-subunit holoenzyme (holo-TFIIH) active in transcription. Interacts with RARA; the interaction requires prior phosphorylation of RARA on 'Ser-369' which then enhances interaction of RARA with CDK7.</text>
</comment>
<dbReference type="InterPro" id="IPR006569">
    <property type="entry name" value="CID_dom"/>
</dbReference>
<keyword evidence="1" id="KW-0863">Zinc-finger</keyword>
<proteinExistence type="inferred from homology"/>
<evidence type="ECO:0000313" key="5">
    <source>
        <dbReference type="WBParaSite" id="TCONS_00011034.p1"/>
    </source>
</evidence>
<dbReference type="GO" id="GO:0008270">
    <property type="term" value="F:zinc ion binding"/>
    <property type="evidence" value="ECO:0007669"/>
    <property type="project" value="UniProtKB-KW"/>
</dbReference>
<dbReference type="Gene3D" id="1.25.40.90">
    <property type="match status" value="1"/>
</dbReference>
<sequence>MDFQDDGVKEFSIVLDTLKDNNGKTINMLTLFAVELEKQCSSIAKIIESRIYSVDTSDKMLLTLYVMDSIMKTPKLKSNCYINEFSKNLINIFVYAATDNVRRSLHKMRRTWDSIISHSLLHRLDLAVNEIDSNWPVVSDISNKPLTCTNKNGTSANSDDGKKVVDGVRKNVDSFDTSKSQLQSKIKTPQNDKSLVNIKPAVDIKAPVDPRKTVEPTNLVDVKSGVNSRVAVDPRKTVDQRTPMDPRLGVPHKPQSDVKALVDCRPVTDVRVTIDPRMGADRRPPVESRLPMDPRMVTDVRKNSGDLRPNQPTKDFKRPEPGAILKNPPQYDKQPLIGQKQGSQTIEIPQNTGPQIAGIKRTSPIPVPNENKDDFRKRKCVDTKFSHDHSSMLQPIRVNTPPVLISPPIQNGFSPNFSHPLNSNSPVPRVPVNIALSNNIPTTIIKNDTPRIEGIQANNRIFVDGKAYEVLFVDNQPIIERNCLPHKIYFFGNPRKVTIDGKEYTLPFRESKTVIIGGLPHVIRFGAPSRELIMNEFPFKGSFGGPPIIANINGRKHEIRLGGPPPEVRIEPEPSFELLPALKKMQRDAKIDPEVKKVEPLVQDIKSLLAKLKDQGIIKSGQKTTENSSKEKKPELPPNKSKLLNLKEPAKKVTLANISFKDLPDNVLSLDPNLIYQATLEVLYQSRNVCPNCGLQMEKSDDEMFQKHMDWHFRENTRSIQNKNASVRPWNMTGEKWLKFSEQLALTHNSSNNSDTEGSDGERNSGSTDILSSEVHNKCCNVCGEQFEEYYDEDDDLWKVKSCIVVKNIAYHVSCSNDMALTEEHTSTTTINKKRQVETSIMSCQVVILDCNIGSHGQLFKKLSTNRIYEAMTTSIAAFGSQHLSSAPTNKFVLLAAGKNITNKFIYISDQSENVGTSIEILNCIQKTFRNVLSIRDKSKYAEYASPLALALCQIRKFKAASNKGQNKITIINLSPVTEWERDMILNCAFAAKQYNILIDVIAFALHQTSPVLHQCCDITGGTHVHVEKPYLLLQYLNKYVSPDEDMRVSLNNTFDGEADYSPTCICHGKSLNIGFVCSVCLSIHCAPDAECHSCRTIFNKSPPSLNDPKSVMDVKKTIQFVKIYSGDKERIETEEASSIKDESEMDVSQEGVFQNGENVKTKTETDTALENLMQF</sequence>
<dbReference type="InterPro" id="IPR045154">
    <property type="entry name" value="PCF11-like"/>
</dbReference>
<dbReference type="SMART" id="SM00582">
    <property type="entry name" value="RPR"/>
    <property type="match status" value="1"/>
</dbReference>
<dbReference type="PANTHER" id="PTHR15921:SF3">
    <property type="entry name" value="PRE-MRNA CLEAVAGE COMPLEX 2 PROTEIN PCF11"/>
    <property type="match status" value="1"/>
</dbReference>
<keyword evidence="4" id="KW-1185">Reference proteome</keyword>
<feature type="region of interest" description="Disordered" evidence="2">
    <location>
        <begin position="234"/>
        <end position="256"/>
    </location>
</feature>
<dbReference type="GO" id="GO:0006355">
    <property type="term" value="P:regulation of DNA-templated transcription"/>
    <property type="evidence" value="ECO:0007669"/>
    <property type="project" value="InterPro"/>
</dbReference>
<accession>A0AAF5DG15</accession>
<dbReference type="GO" id="GO:0005849">
    <property type="term" value="C:mRNA cleavage factor complex"/>
    <property type="evidence" value="ECO:0007669"/>
    <property type="project" value="TreeGrafter"/>
</dbReference>
<dbReference type="GO" id="GO:0000439">
    <property type="term" value="C:transcription factor TFIIH core complex"/>
    <property type="evidence" value="ECO:0007669"/>
    <property type="project" value="UniProtKB-UniRule"/>
</dbReference>
<comment type="function">
    <text evidence="1">Component of the general transcription and DNA repair factor IIH (TFIIH) core complex, which is involved in general and transcription-coupled nucleotide excision repair (NER) of damaged DNA and, when complexed to CAK, in RNA transcription by RNA polymerase II. In NER, TFIIH acts by opening DNA around the lesion to allow the excision of the damaged oligonucleotide and its replacement by a new DNA fragment. In transcription, TFIIH has an essential role in transcription initiation. When the pre-initiation complex (PIC) has been established, TFIIH is required for promoter opening and promoter escape. Phosphorylation of the C-terminal tail (CTD) of the largest subunit of RNA polymerase II by the kinase module CAK controls the initiation of transcription.</text>
</comment>
<keyword evidence="1" id="KW-0804">Transcription</keyword>
<dbReference type="InterPro" id="IPR008942">
    <property type="entry name" value="ENTH_VHS"/>
</dbReference>
<dbReference type="CDD" id="cd16982">
    <property type="entry name" value="CID_Pcf11"/>
    <property type="match status" value="1"/>
</dbReference>
<dbReference type="InterPro" id="IPR004600">
    <property type="entry name" value="TFIIH_Tfb4/GTF2H3"/>
</dbReference>
<dbReference type="InterPro" id="IPR036465">
    <property type="entry name" value="vWFA_dom_sf"/>
</dbReference>
<feature type="region of interest" description="Disordered" evidence="2">
    <location>
        <begin position="350"/>
        <end position="373"/>
    </location>
</feature>
<dbReference type="GO" id="GO:0005675">
    <property type="term" value="C:transcription factor TFIIH holo complex"/>
    <property type="evidence" value="ECO:0007669"/>
    <property type="project" value="UniProtKB-UniRule"/>
</dbReference>
<evidence type="ECO:0000259" key="3">
    <source>
        <dbReference type="PROSITE" id="PS51391"/>
    </source>
</evidence>
<dbReference type="SUPFAM" id="SSF48464">
    <property type="entry name" value="ENTH/VHS domain"/>
    <property type="match status" value="1"/>
</dbReference>
<dbReference type="GO" id="GO:0003729">
    <property type="term" value="F:mRNA binding"/>
    <property type="evidence" value="ECO:0007669"/>
    <property type="project" value="InterPro"/>
</dbReference>
<dbReference type="WBParaSite" id="TCONS_00011034.p1">
    <property type="protein sequence ID" value="TCONS_00011034.p1"/>
    <property type="gene ID" value="XLOC_004997"/>
</dbReference>
<dbReference type="GO" id="GO:0006289">
    <property type="term" value="P:nucleotide-excision repair"/>
    <property type="evidence" value="ECO:0007669"/>
    <property type="project" value="UniProtKB-UniRule"/>
</dbReference>
<dbReference type="GO" id="GO:0005737">
    <property type="term" value="C:cytoplasm"/>
    <property type="evidence" value="ECO:0007669"/>
    <property type="project" value="TreeGrafter"/>
</dbReference>
<comment type="subcellular location">
    <subcellularLocation>
        <location evidence="1">Nucleus</location>
    </subcellularLocation>
</comment>
<organism evidence="4 5">
    <name type="scientific">Strongyloides stercoralis</name>
    <name type="common">Threadworm</name>
    <dbReference type="NCBI Taxonomy" id="6248"/>
    <lineage>
        <taxon>Eukaryota</taxon>
        <taxon>Metazoa</taxon>
        <taxon>Ecdysozoa</taxon>
        <taxon>Nematoda</taxon>
        <taxon>Chromadorea</taxon>
        <taxon>Rhabditida</taxon>
        <taxon>Tylenchina</taxon>
        <taxon>Panagrolaimomorpha</taxon>
        <taxon>Strongyloidoidea</taxon>
        <taxon>Strongyloididae</taxon>
        <taxon>Strongyloides</taxon>
    </lineage>
</organism>
<keyword evidence="1" id="KW-0862">Zinc</keyword>
<keyword evidence="1" id="KW-0227">DNA damage</keyword>
<keyword evidence="1" id="KW-0479">Metal-binding</keyword>
<dbReference type="Pfam" id="PF03850">
    <property type="entry name" value="Tfb4"/>
    <property type="match status" value="1"/>
</dbReference>
<dbReference type="PROSITE" id="PS51391">
    <property type="entry name" value="CID"/>
    <property type="match status" value="1"/>
</dbReference>
<feature type="region of interest" description="Disordered" evidence="2">
    <location>
        <begin position="619"/>
        <end position="642"/>
    </location>
</feature>
<keyword evidence="1" id="KW-0539">Nucleus</keyword>
<feature type="compositionally biased region" description="Basic and acidic residues" evidence="2">
    <location>
        <begin position="234"/>
        <end position="244"/>
    </location>
</feature>
<evidence type="ECO:0000256" key="1">
    <source>
        <dbReference type="RuleBase" id="RU368090"/>
    </source>
</evidence>
<comment type="similarity">
    <text evidence="1">Belongs to the TFB4 family.</text>
</comment>
<keyword evidence="1" id="KW-0234">DNA repair</keyword>
<reference evidence="5" key="1">
    <citation type="submission" date="2024-02" db="UniProtKB">
        <authorList>
            <consortium name="WormBaseParasite"/>
        </authorList>
    </citation>
    <scope>IDENTIFICATION</scope>
</reference>
<evidence type="ECO:0000313" key="4">
    <source>
        <dbReference type="Proteomes" id="UP000035681"/>
    </source>
</evidence>
<dbReference type="Gene3D" id="3.40.50.410">
    <property type="entry name" value="von Willebrand factor, type A domain"/>
    <property type="match status" value="1"/>
</dbReference>
<dbReference type="Proteomes" id="UP000035681">
    <property type="component" value="Unplaced"/>
</dbReference>
<dbReference type="GO" id="GO:0006369">
    <property type="term" value="P:termination of RNA polymerase II transcription"/>
    <property type="evidence" value="ECO:0007669"/>
    <property type="project" value="InterPro"/>
</dbReference>